<keyword evidence="3" id="KW-1185">Reference proteome</keyword>
<reference evidence="3" key="2">
    <citation type="submission" date="2015-01" db="EMBL/GenBank/DDBJ databases">
        <title>Evolutionary Origins and Diversification of the Mycorrhizal Mutualists.</title>
        <authorList>
            <consortium name="DOE Joint Genome Institute"/>
            <consortium name="Mycorrhizal Genomics Consortium"/>
            <person name="Kohler A."/>
            <person name="Kuo A."/>
            <person name="Nagy L.G."/>
            <person name="Floudas D."/>
            <person name="Copeland A."/>
            <person name="Barry K.W."/>
            <person name="Cichocki N."/>
            <person name="Veneault-Fourrey C."/>
            <person name="LaButti K."/>
            <person name="Lindquist E.A."/>
            <person name="Lipzen A."/>
            <person name="Lundell T."/>
            <person name="Morin E."/>
            <person name="Murat C."/>
            <person name="Riley R."/>
            <person name="Ohm R."/>
            <person name="Sun H."/>
            <person name="Tunlid A."/>
            <person name="Henrissat B."/>
            <person name="Grigoriev I.V."/>
            <person name="Hibbett D.S."/>
            <person name="Martin F."/>
        </authorList>
    </citation>
    <scope>NUCLEOTIDE SEQUENCE [LARGE SCALE GENOMIC DNA]</scope>
    <source>
        <strain evidence="3">MUT 4182</strain>
    </source>
</reference>
<protein>
    <submittedName>
        <fullName evidence="2">Uncharacterized protein</fullName>
    </submittedName>
</protein>
<gene>
    <name evidence="2" type="ORF">M407DRAFT_28382</name>
</gene>
<organism evidence="2 3">
    <name type="scientific">Tulasnella calospora MUT 4182</name>
    <dbReference type="NCBI Taxonomy" id="1051891"/>
    <lineage>
        <taxon>Eukaryota</taxon>
        <taxon>Fungi</taxon>
        <taxon>Dikarya</taxon>
        <taxon>Basidiomycota</taxon>
        <taxon>Agaricomycotina</taxon>
        <taxon>Agaricomycetes</taxon>
        <taxon>Cantharellales</taxon>
        <taxon>Tulasnellaceae</taxon>
        <taxon>Tulasnella</taxon>
    </lineage>
</organism>
<evidence type="ECO:0000256" key="1">
    <source>
        <dbReference type="SAM" id="MobiDB-lite"/>
    </source>
</evidence>
<feature type="compositionally biased region" description="Basic and acidic residues" evidence="1">
    <location>
        <begin position="1"/>
        <end position="12"/>
    </location>
</feature>
<name>A0A0C3QAR4_9AGAM</name>
<feature type="region of interest" description="Disordered" evidence="1">
    <location>
        <begin position="1"/>
        <end position="55"/>
    </location>
</feature>
<sequence length="208" mass="21920">MDMDYLVHDPHEPQSPSNRSGRSLNSYALSQQSPQSLMKLAESSPVSTYNQGTPSVFGNSAGMPHDWLPSPTVDSFANMTQFNNDIFANVPPSLMSLSQPQSPIASHRFSGKGGAIGDLSPPPSSAAVPTFDFSSTNLPFGGFDFLQGFSTSAESANGVAVGGFDAGNAAAWTDFVGTGVFNNVPDQPFNLTEHDHEAIIGMTNDGDD</sequence>
<proteinExistence type="predicted"/>
<feature type="compositionally biased region" description="Polar residues" evidence="1">
    <location>
        <begin position="14"/>
        <end position="36"/>
    </location>
</feature>
<evidence type="ECO:0000313" key="3">
    <source>
        <dbReference type="Proteomes" id="UP000054248"/>
    </source>
</evidence>
<dbReference type="AlphaFoldDB" id="A0A0C3QAR4"/>
<dbReference type="HOGENOM" id="CLU_1321750_0_0_1"/>
<feature type="compositionally biased region" description="Polar residues" evidence="1">
    <location>
        <begin position="44"/>
        <end position="55"/>
    </location>
</feature>
<dbReference type="EMBL" id="KN823120">
    <property type="protein sequence ID" value="KIO22031.1"/>
    <property type="molecule type" value="Genomic_DNA"/>
</dbReference>
<evidence type="ECO:0000313" key="2">
    <source>
        <dbReference type="EMBL" id="KIO22031.1"/>
    </source>
</evidence>
<dbReference type="Proteomes" id="UP000054248">
    <property type="component" value="Unassembled WGS sequence"/>
</dbReference>
<accession>A0A0C3QAR4</accession>
<reference evidence="2 3" key="1">
    <citation type="submission" date="2014-04" db="EMBL/GenBank/DDBJ databases">
        <authorList>
            <consortium name="DOE Joint Genome Institute"/>
            <person name="Kuo A."/>
            <person name="Girlanda M."/>
            <person name="Perotto S."/>
            <person name="Kohler A."/>
            <person name="Nagy L.G."/>
            <person name="Floudas D."/>
            <person name="Copeland A."/>
            <person name="Barry K.W."/>
            <person name="Cichocki N."/>
            <person name="Veneault-Fourrey C."/>
            <person name="LaButti K."/>
            <person name="Lindquist E.A."/>
            <person name="Lipzen A."/>
            <person name="Lundell T."/>
            <person name="Morin E."/>
            <person name="Murat C."/>
            <person name="Sun H."/>
            <person name="Tunlid A."/>
            <person name="Henrissat B."/>
            <person name="Grigoriev I.V."/>
            <person name="Hibbett D.S."/>
            <person name="Martin F."/>
            <person name="Nordberg H.P."/>
            <person name="Cantor M.N."/>
            <person name="Hua S.X."/>
        </authorList>
    </citation>
    <scope>NUCLEOTIDE SEQUENCE [LARGE SCALE GENOMIC DNA]</scope>
    <source>
        <strain evidence="2 3">MUT 4182</strain>
    </source>
</reference>
<dbReference type="OrthoDB" id="434771at2759"/>